<evidence type="ECO:0000256" key="1">
    <source>
        <dbReference type="ARBA" id="ARBA00004141"/>
    </source>
</evidence>
<dbReference type="EMBL" id="JANBPU010000003">
    <property type="protein sequence ID" value="KAJ1921703.1"/>
    <property type="molecule type" value="Genomic_DNA"/>
</dbReference>
<evidence type="ECO:0000313" key="7">
    <source>
        <dbReference type="Proteomes" id="UP001150538"/>
    </source>
</evidence>
<comment type="subcellular location">
    <subcellularLocation>
        <location evidence="1">Membrane</location>
        <topology evidence="1">Multi-pass membrane protein</topology>
    </subcellularLocation>
</comment>
<dbReference type="InterPro" id="IPR007271">
    <property type="entry name" value="Nuc_sug_transpt"/>
</dbReference>
<dbReference type="Proteomes" id="UP001150538">
    <property type="component" value="Unassembled WGS sequence"/>
</dbReference>
<evidence type="ECO:0000256" key="2">
    <source>
        <dbReference type="ARBA" id="ARBA00022692"/>
    </source>
</evidence>
<reference evidence="6" key="1">
    <citation type="submission" date="2022-07" db="EMBL/GenBank/DDBJ databases">
        <title>Phylogenomic reconstructions and comparative analyses of Kickxellomycotina fungi.</title>
        <authorList>
            <person name="Reynolds N.K."/>
            <person name="Stajich J.E."/>
            <person name="Barry K."/>
            <person name="Grigoriev I.V."/>
            <person name="Crous P."/>
            <person name="Smith M.E."/>
        </authorList>
    </citation>
    <scope>NUCLEOTIDE SEQUENCE</scope>
    <source>
        <strain evidence="6">NBRC 100468</strain>
    </source>
</reference>
<evidence type="ECO:0000256" key="4">
    <source>
        <dbReference type="ARBA" id="ARBA00023136"/>
    </source>
</evidence>
<feature type="transmembrane region" description="Helical" evidence="5">
    <location>
        <begin position="161"/>
        <end position="179"/>
    </location>
</feature>
<dbReference type="NCBIfam" id="TIGR00803">
    <property type="entry name" value="nst"/>
    <property type="match status" value="1"/>
</dbReference>
<feature type="transmembrane region" description="Helical" evidence="5">
    <location>
        <begin position="272"/>
        <end position="292"/>
    </location>
</feature>
<comment type="caution">
    <text evidence="6">The sequence shown here is derived from an EMBL/GenBank/DDBJ whole genome shotgun (WGS) entry which is preliminary data.</text>
</comment>
<feature type="transmembrane region" description="Helical" evidence="5">
    <location>
        <begin position="299"/>
        <end position="316"/>
    </location>
</feature>
<feature type="transmembrane region" description="Helical" evidence="5">
    <location>
        <begin position="232"/>
        <end position="252"/>
    </location>
</feature>
<evidence type="ECO:0000256" key="5">
    <source>
        <dbReference type="SAM" id="Phobius"/>
    </source>
</evidence>
<feature type="transmembrane region" description="Helical" evidence="5">
    <location>
        <begin position="58"/>
        <end position="78"/>
    </location>
</feature>
<dbReference type="GO" id="GO:0015165">
    <property type="term" value="F:pyrimidine nucleotide-sugar transmembrane transporter activity"/>
    <property type="evidence" value="ECO:0007669"/>
    <property type="project" value="InterPro"/>
</dbReference>
<dbReference type="OrthoDB" id="408493at2759"/>
<evidence type="ECO:0000256" key="3">
    <source>
        <dbReference type="ARBA" id="ARBA00022989"/>
    </source>
</evidence>
<keyword evidence="2 5" id="KW-0812">Transmembrane</keyword>
<evidence type="ECO:0000313" key="6">
    <source>
        <dbReference type="EMBL" id="KAJ1921703.1"/>
    </source>
</evidence>
<dbReference type="GO" id="GO:0000139">
    <property type="term" value="C:Golgi membrane"/>
    <property type="evidence" value="ECO:0007669"/>
    <property type="project" value="InterPro"/>
</dbReference>
<protein>
    <recommendedName>
        <fullName evidence="8">UDP-galactose transporter</fullName>
    </recommendedName>
</protein>
<dbReference type="PIRSF" id="PIRSF005799">
    <property type="entry name" value="UDP-gal_transpt"/>
    <property type="match status" value="1"/>
</dbReference>
<dbReference type="AlphaFoldDB" id="A0A9W8DXA2"/>
<evidence type="ECO:0008006" key="8">
    <source>
        <dbReference type="Google" id="ProtNLM"/>
    </source>
</evidence>
<feature type="transmembrane region" description="Helical" evidence="5">
    <location>
        <begin position="24"/>
        <end position="46"/>
    </location>
</feature>
<keyword evidence="3 5" id="KW-1133">Transmembrane helix</keyword>
<gene>
    <name evidence="6" type="ORF">H4219_000436</name>
</gene>
<feature type="transmembrane region" description="Helical" evidence="5">
    <location>
        <begin position="199"/>
        <end position="220"/>
    </location>
</feature>
<name>A0A9W8DXA2_9FUNG</name>
<organism evidence="6 7">
    <name type="scientific">Mycoemilia scoparia</name>
    <dbReference type="NCBI Taxonomy" id="417184"/>
    <lineage>
        <taxon>Eukaryota</taxon>
        <taxon>Fungi</taxon>
        <taxon>Fungi incertae sedis</taxon>
        <taxon>Zoopagomycota</taxon>
        <taxon>Kickxellomycotina</taxon>
        <taxon>Kickxellomycetes</taxon>
        <taxon>Kickxellales</taxon>
        <taxon>Kickxellaceae</taxon>
        <taxon>Mycoemilia</taxon>
    </lineage>
</organism>
<proteinExistence type="predicted"/>
<dbReference type="SUPFAM" id="SSF103481">
    <property type="entry name" value="Multidrug resistance efflux transporter EmrE"/>
    <property type="match status" value="1"/>
</dbReference>
<dbReference type="Pfam" id="PF04142">
    <property type="entry name" value="Nuc_sug_transp"/>
    <property type="match status" value="1"/>
</dbReference>
<keyword evidence="4 5" id="KW-0472">Membrane</keyword>
<keyword evidence="7" id="KW-1185">Reference proteome</keyword>
<dbReference type="PANTHER" id="PTHR10231">
    <property type="entry name" value="NUCLEOTIDE-SUGAR TRANSMEMBRANE TRANSPORTER"/>
    <property type="match status" value="1"/>
</dbReference>
<dbReference type="InterPro" id="IPR037185">
    <property type="entry name" value="EmrE-like"/>
</dbReference>
<accession>A0A9W8DXA2</accession>
<sequence length="354" mass="38520">MSEEQEEADLHPEEPTLFGVQMKWISLGTLAIHNSILGIVLTYSRMESAKEPYLNSTAVFFSEAIKVAISFAMMIYTLDKRKCADEEQGVWATVCTTIKREVFGADAWKVSIPALLYTVQNNLQYIAAGNLDTATFQVTYQLKILTTALCSVILLKTVLNGTKWISLLMLTVGVAFTSVEKFTSQPEAETKSSMASQNVVTGLIAVLLACTSSGLSGVYFEKILKGTAPSLWVRNFQLSVFSLAIATTGILIFDSHAIIETGFLHGYTPWTWAAILCQATGGMVAAVVVKYANNILKGFATSIAIIISSVFSIWIFDFNPGSFFLSGSTLVVYATVLYGSSDTPEPEKKQATPI</sequence>